<dbReference type="Proteomes" id="UP000726737">
    <property type="component" value="Unassembled WGS sequence"/>
</dbReference>
<name>A0A9P6QFD0_9FUNG</name>
<organism evidence="2 3">
    <name type="scientific">Mortierella polycephala</name>
    <dbReference type="NCBI Taxonomy" id="41804"/>
    <lineage>
        <taxon>Eukaryota</taxon>
        <taxon>Fungi</taxon>
        <taxon>Fungi incertae sedis</taxon>
        <taxon>Mucoromycota</taxon>
        <taxon>Mortierellomycotina</taxon>
        <taxon>Mortierellomycetes</taxon>
        <taxon>Mortierellales</taxon>
        <taxon>Mortierellaceae</taxon>
        <taxon>Mortierella</taxon>
    </lineage>
</organism>
<accession>A0A9P6QFD0</accession>
<dbReference type="AlphaFoldDB" id="A0A9P6QFD0"/>
<sequence length="149" mass="16466">MSRGASSPVLIAPCSLSRATLFRMEYEILWFGLGIGATILHLRGLSRQWTLRHRVQSMHAGLERARQIKQAIKSLAQQGDDIPDTLQDVLVRARQEARGMIDQAGGDVSPELQKAADDIYSELTEAMSFVLMVNESKAKQSIGRETTLG</sequence>
<evidence type="ECO:0000313" key="2">
    <source>
        <dbReference type="EMBL" id="KAG0267404.1"/>
    </source>
</evidence>
<proteinExistence type="predicted"/>
<evidence type="ECO:0000256" key="1">
    <source>
        <dbReference type="SAM" id="Phobius"/>
    </source>
</evidence>
<keyword evidence="3" id="KW-1185">Reference proteome</keyword>
<feature type="transmembrane region" description="Helical" evidence="1">
    <location>
        <begin position="28"/>
        <end position="45"/>
    </location>
</feature>
<keyword evidence="1" id="KW-0812">Transmembrane</keyword>
<dbReference type="OrthoDB" id="2424481at2759"/>
<comment type="caution">
    <text evidence="2">The sequence shown here is derived from an EMBL/GenBank/DDBJ whole genome shotgun (WGS) entry which is preliminary data.</text>
</comment>
<protein>
    <submittedName>
        <fullName evidence="2">Uncharacterized protein</fullName>
    </submittedName>
</protein>
<evidence type="ECO:0000313" key="3">
    <source>
        <dbReference type="Proteomes" id="UP000726737"/>
    </source>
</evidence>
<gene>
    <name evidence="2" type="ORF">BG011_005689</name>
</gene>
<keyword evidence="1" id="KW-1133">Transmembrane helix</keyword>
<keyword evidence="1" id="KW-0472">Membrane</keyword>
<reference evidence="2" key="1">
    <citation type="journal article" date="2020" name="Fungal Divers.">
        <title>Resolving the Mortierellaceae phylogeny through synthesis of multi-gene phylogenetics and phylogenomics.</title>
        <authorList>
            <person name="Vandepol N."/>
            <person name="Liber J."/>
            <person name="Desiro A."/>
            <person name="Na H."/>
            <person name="Kennedy M."/>
            <person name="Barry K."/>
            <person name="Grigoriev I.V."/>
            <person name="Miller A.N."/>
            <person name="O'Donnell K."/>
            <person name="Stajich J.E."/>
            <person name="Bonito G."/>
        </authorList>
    </citation>
    <scope>NUCLEOTIDE SEQUENCE</scope>
    <source>
        <strain evidence="2">KOD948</strain>
    </source>
</reference>
<dbReference type="EMBL" id="JAAAJA010000004">
    <property type="protein sequence ID" value="KAG0267404.1"/>
    <property type="molecule type" value="Genomic_DNA"/>
</dbReference>